<dbReference type="EMBL" id="QKMR01000004">
    <property type="protein sequence ID" value="PYG89160.1"/>
    <property type="molecule type" value="Genomic_DNA"/>
</dbReference>
<gene>
    <name evidence="1" type="ORF">LY28_00983</name>
</gene>
<dbReference type="RefSeq" id="WP_110461042.1">
    <property type="nucleotide sequence ID" value="NZ_QKMR01000004.1"/>
</dbReference>
<dbReference type="InterPro" id="IPR029063">
    <property type="entry name" value="SAM-dependent_MTases_sf"/>
</dbReference>
<organism evidence="1 2">
    <name type="scientific">Ruminiclostridium sufflavum DSM 19573</name>
    <dbReference type="NCBI Taxonomy" id="1121337"/>
    <lineage>
        <taxon>Bacteria</taxon>
        <taxon>Bacillati</taxon>
        <taxon>Bacillota</taxon>
        <taxon>Clostridia</taxon>
        <taxon>Eubacteriales</taxon>
        <taxon>Oscillospiraceae</taxon>
        <taxon>Ruminiclostridium</taxon>
    </lineage>
</organism>
<protein>
    <submittedName>
        <fullName evidence="1">Met-10+ like-protein</fullName>
    </submittedName>
</protein>
<name>A0A318XPP8_9FIRM</name>
<evidence type="ECO:0000313" key="2">
    <source>
        <dbReference type="Proteomes" id="UP000248132"/>
    </source>
</evidence>
<dbReference type="Proteomes" id="UP000248132">
    <property type="component" value="Unassembled WGS sequence"/>
</dbReference>
<dbReference type="SUPFAM" id="SSF53335">
    <property type="entry name" value="S-adenosyl-L-methionine-dependent methyltransferases"/>
    <property type="match status" value="1"/>
</dbReference>
<proteinExistence type="predicted"/>
<sequence>MQKNTEKLHNITRILLNPEDNYPELTKAIDALYSLFLSTSGLDADDDKNREDVYLAKGKAIGATWAAMCVKEILRTKYFIRGLYSAIKAAREKFPDTRIHILYAGTGPFATIAMPMTTVFTSEEISFTLLEINPESIRFLKSNIAAFQAKDYVNKIVQCDATTYQADKLNPIHIVLTETMQNALQKEPHVSIALNLVSQMLPEGILLPQNIKIDAVLMSPSRVMKRLADPCSGRQKYYHPLKTIFELNKSTFSACAVKNAPDGSCEFPEVIAELPSDIDSEYNDLNLLTYIQVFGDIELTDYQCSLNLPKRLISLKQSRIPSDKISFQYVISENPGFRYKFV</sequence>
<accession>A0A318XPP8</accession>
<reference evidence="1 2" key="1">
    <citation type="submission" date="2018-06" db="EMBL/GenBank/DDBJ databases">
        <title>Genomic Encyclopedia of Type Strains, Phase I: the one thousand microbial genomes (KMG-I) project.</title>
        <authorList>
            <person name="Kyrpides N."/>
        </authorList>
    </citation>
    <scope>NUCLEOTIDE SEQUENCE [LARGE SCALE GENOMIC DNA]</scope>
    <source>
        <strain evidence="1 2">DSM 19573</strain>
    </source>
</reference>
<dbReference type="AlphaFoldDB" id="A0A318XPP8"/>
<keyword evidence="2" id="KW-1185">Reference proteome</keyword>
<dbReference type="Gene3D" id="3.40.50.150">
    <property type="entry name" value="Vaccinia Virus protein VP39"/>
    <property type="match status" value="1"/>
</dbReference>
<dbReference type="OrthoDB" id="1157001at2"/>
<evidence type="ECO:0000313" key="1">
    <source>
        <dbReference type="EMBL" id="PYG89160.1"/>
    </source>
</evidence>
<comment type="caution">
    <text evidence="1">The sequence shown here is derived from an EMBL/GenBank/DDBJ whole genome shotgun (WGS) entry which is preliminary data.</text>
</comment>